<dbReference type="NCBIfam" id="NF041519">
    <property type="entry name" value="bluetail"/>
    <property type="match status" value="1"/>
</dbReference>
<dbReference type="PROSITE" id="PS00330">
    <property type="entry name" value="HEMOLYSIN_CALCIUM"/>
    <property type="match status" value="1"/>
</dbReference>
<dbReference type="SUPFAM" id="SSF51120">
    <property type="entry name" value="beta-Roll"/>
    <property type="match status" value="1"/>
</dbReference>
<dbReference type="Pfam" id="PF03160">
    <property type="entry name" value="Calx-beta"/>
    <property type="match status" value="1"/>
</dbReference>
<accession>A0A951P772</accession>
<name>A0A951P772_9CYAN</name>
<evidence type="ECO:0000259" key="4">
    <source>
        <dbReference type="SMART" id="SM00237"/>
    </source>
</evidence>
<feature type="domain" description="Calx-beta" evidence="4">
    <location>
        <begin position="552"/>
        <end position="652"/>
    </location>
</feature>
<proteinExistence type="predicted"/>
<reference evidence="5" key="2">
    <citation type="journal article" date="2022" name="Microbiol. Resour. Announc.">
        <title>Metagenome Sequencing to Explore Phylogenomics of Terrestrial Cyanobacteria.</title>
        <authorList>
            <person name="Ward R.D."/>
            <person name="Stajich J.E."/>
            <person name="Johansen J.R."/>
            <person name="Huntemann M."/>
            <person name="Clum A."/>
            <person name="Foster B."/>
            <person name="Foster B."/>
            <person name="Roux S."/>
            <person name="Palaniappan K."/>
            <person name="Varghese N."/>
            <person name="Mukherjee S."/>
            <person name="Reddy T.B.K."/>
            <person name="Daum C."/>
            <person name="Copeland A."/>
            <person name="Chen I.A."/>
            <person name="Ivanova N.N."/>
            <person name="Kyrpides N.C."/>
            <person name="Shapiro N."/>
            <person name="Eloe-Fadrosh E.A."/>
            <person name="Pietrasiak N."/>
        </authorList>
    </citation>
    <scope>NUCLEOTIDE SEQUENCE</scope>
    <source>
        <strain evidence="5">GSE-TBD4-15B</strain>
    </source>
</reference>
<dbReference type="InterPro" id="IPR025507">
    <property type="entry name" value="DUF4394"/>
</dbReference>
<evidence type="ECO:0000256" key="2">
    <source>
        <dbReference type="ARBA" id="ARBA00022737"/>
    </source>
</evidence>
<comment type="caution">
    <text evidence="5">The sequence shown here is derived from an EMBL/GenBank/DDBJ whole genome shotgun (WGS) entry which is preliminary data.</text>
</comment>
<dbReference type="InterPro" id="IPR001343">
    <property type="entry name" value="Hemolysn_Ca-bd"/>
</dbReference>
<dbReference type="PRINTS" id="PR00313">
    <property type="entry name" value="CABNDNGRPT"/>
</dbReference>
<evidence type="ECO:0000313" key="5">
    <source>
        <dbReference type="EMBL" id="MBW4464216.1"/>
    </source>
</evidence>
<dbReference type="InterPro" id="IPR026919">
    <property type="entry name" value="ADGRV1"/>
</dbReference>
<dbReference type="Pfam" id="PF00353">
    <property type="entry name" value="HemolysinCabind"/>
    <property type="match status" value="1"/>
</dbReference>
<dbReference type="SMART" id="SM00237">
    <property type="entry name" value="Calx_beta"/>
    <property type="match status" value="1"/>
</dbReference>
<evidence type="ECO:0000256" key="1">
    <source>
        <dbReference type="ARBA" id="ARBA00022729"/>
    </source>
</evidence>
<keyword evidence="2" id="KW-0677">Repeat</keyword>
<evidence type="ECO:0000313" key="6">
    <source>
        <dbReference type="Proteomes" id="UP000707356"/>
    </source>
</evidence>
<dbReference type="EMBL" id="JAHHHV010000008">
    <property type="protein sequence ID" value="MBW4464216.1"/>
    <property type="molecule type" value="Genomic_DNA"/>
</dbReference>
<dbReference type="InterPro" id="IPR038081">
    <property type="entry name" value="CalX-like_sf"/>
</dbReference>
<dbReference type="Proteomes" id="UP000707356">
    <property type="component" value="Unassembled WGS sequence"/>
</dbReference>
<keyword evidence="3" id="KW-0106">Calcium</keyword>
<dbReference type="Gene3D" id="2.60.40.2030">
    <property type="match status" value="1"/>
</dbReference>
<dbReference type="GO" id="GO:0016020">
    <property type="term" value="C:membrane"/>
    <property type="evidence" value="ECO:0007669"/>
    <property type="project" value="InterPro"/>
</dbReference>
<evidence type="ECO:0000256" key="3">
    <source>
        <dbReference type="ARBA" id="ARBA00022837"/>
    </source>
</evidence>
<dbReference type="InterPro" id="IPR018511">
    <property type="entry name" value="Hemolysin-typ_Ca-bd_CS"/>
</dbReference>
<dbReference type="PANTHER" id="PTHR46682:SF1">
    <property type="entry name" value="ADHESION G-PROTEIN COUPLED RECEPTOR V1"/>
    <property type="match status" value="1"/>
</dbReference>
<sequence length="869" mass="88137">MTTAYILSDNNLVAFDVTNPDRPNPPVPISGIATGEQLVGIDIRPQTGKLYGLTSSAAGVRLYVISPQSGVATPLTAAPVQFDDGSNPVPIQGVNFGFDFNPTVDRIRVVTDAGENFRLNPNTGALVDGNNGSPTAVAGINSDGSVKAATTRVDGAAYTNSSPDVSTTTQYTLDASSNQLFIQNPPNSGTQTAPLPITFNGSPLDFSAVNGFDIPASVTVATSNQPAQGQGYATLTVGGSTGLYAINLATGAATLIGPVGSAGAATQGLALQSDLNQGTPLIGLSSDSLSGNSLLRFNSANPTVTTTVAITGVPAGETLVGIDFRPATGQLFGLSVNDSSNTGSLLILDPQLGTATPVGTAGQIALVDAAGNPVDLPGTGFGFDFNPTVDRIRVVTSSGLNFRLNPLTGAAVDGDNGGAAGSVAGINPDGAIKGSTTSTDATAYTNSFSQTGTPVTTQYTLDATTNSLLIQNPPNSGTQTAPLAITLNGAALDFDAVSGFDIPDNVQVASANAPASGRAFAALSVGGTTSLYGIELSTGAATLLGAVGAGTAALSGLAAGTAPTGGVAFGAATYSASETGKTIALNLLRTGGTAGALTVNLTATGGTATADDYSGLPLSVTFADGQTSATASLAIIDDNLLEGDETLILGLSNPSNGGVLAAQDTATLTITDNEQRQRGTGGNDRLLGAEGSDLLLGLGGNDRLLGRAGDDSLTGGRGRDRLRGDAGADRFIYTGRSQRGALSQSLLRSSDRILDFNPTEGDRIQLDFDKDLTTRNRPRQLFNAGEQRGSLTDAVEDAYADKDQRRNGSQQLKANEAVFFTRGARTYLAVNDQQADFAVNRDLIVNVTGLQMNMGDLNAGKIAVARYFI</sequence>
<reference evidence="5" key="1">
    <citation type="submission" date="2021-05" db="EMBL/GenBank/DDBJ databases">
        <authorList>
            <person name="Pietrasiak N."/>
            <person name="Ward R."/>
            <person name="Stajich J.E."/>
            <person name="Kurbessoian T."/>
        </authorList>
    </citation>
    <scope>NUCLEOTIDE SEQUENCE</scope>
    <source>
        <strain evidence="5">GSE-TBD4-15B</strain>
    </source>
</reference>
<dbReference type="SUPFAM" id="SSF141072">
    <property type="entry name" value="CalX-like"/>
    <property type="match status" value="1"/>
</dbReference>
<dbReference type="GO" id="GO:0004930">
    <property type="term" value="F:G protein-coupled receptor activity"/>
    <property type="evidence" value="ECO:0007669"/>
    <property type="project" value="InterPro"/>
</dbReference>
<dbReference type="Gene3D" id="2.150.10.10">
    <property type="entry name" value="Serralysin-like metalloprotease, C-terminal"/>
    <property type="match status" value="1"/>
</dbReference>
<gene>
    <name evidence="5" type="ORF">KME07_02095</name>
</gene>
<dbReference type="InterPro" id="IPR048165">
    <property type="entry name" value="Bluetail_dom"/>
</dbReference>
<dbReference type="AlphaFoldDB" id="A0A951P772"/>
<dbReference type="PANTHER" id="PTHR46682">
    <property type="entry name" value="ADHESION G-PROTEIN COUPLED RECEPTOR V1"/>
    <property type="match status" value="1"/>
</dbReference>
<protein>
    <submittedName>
        <fullName evidence="5">DUF4394 domain-containing protein</fullName>
    </submittedName>
</protein>
<dbReference type="Pfam" id="PF14339">
    <property type="entry name" value="DUF4394"/>
    <property type="match status" value="2"/>
</dbReference>
<organism evidence="5 6">
    <name type="scientific">Pegethrix bostrychoides GSE-TBD4-15B</name>
    <dbReference type="NCBI Taxonomy" id="2839662"/>
    <lineage>
        <taxon>Bacteria</taxon>
        <taxon>Bacillati</taxon>
        <taxon>Cyanobacteriota</taxon>
        <taxon>Cyanophyceae</taxon>
        <taxon>Oculatellales</taxon>
        <taxon>Oculatellaceae</taxon>
        <taxon>Pegethrix</taxon>
    </lineage>
</organism>
<dbReference type="InterPro" id="IPR011049">
    <property type="entry name" value="Serralysin-like_metalloprot_C"/>
</dbReference>
<dbReference type="InterPro" id="IPR003644">
    <property type="entry name" value="Calx_beta"/>
</dbReference>
<keyword evidence="1" id="KW-0732">Signal</keyword>
<dbReference type="GO" id="GO:0005509">
    <property type="term" value="F:calcium ion binding"/>
    <property type="evidence" value="ECO:0007669"/>
    <property type="project" value="InterPro"/>
</dbReference>